<dbReference type="SUPFAM" id="SSF52283">
    <property type="entry name" value="Formate/glycerate dehydrogenase catalytic domain-like"/>
    <property type="match status" value="1"/>
</dbReference>
<comment type="similarity">
    <text evidence="1 4">Belongs to the D-isomer specific 2-hydroxyacid dehydrogenase family.</text>
</comment>
<evidence type="ECO:0000256" key="4">
    <source>
        <dbReference type="RuleBase" id="RU003719"/>
    </source>
</evidence>
<keyword evidence="3" id="KW-0520">NAD</keyword>
<dbReference type="InterPro" id="IPR029753">
    <property type="entry name" value="D-isomer_DH_CS"/>
</dbReference>
<dbReference type="PANTHER" id="PTHR43761:SF1">
    <property type="entry name" value="D-ISOMER SPECIFIC 2-HYDROXYACID DEHYDROGENASE CATALYTIC DOMAIN-CONTAINING PROTEIN-RELATED"/>
    <property type="match status" value="1"/>
</dbReference>
<keyword evidence="2 4" id="KW-0560">Oxidoreductase</keyword>
<organism evidence="7">
    <name type="scientific">uncultured Campylobacterales bacterium</name>
    <dbReference type="NCBI Taxonomy" id="352960"/>
    <lineage>
        <taxon>Bacteria</taxon>
        <taxon>Pseudomonadati</taxon>
        <taxon>Campylobacterota</taxon>
        <taxon>Epsilonproteobacteria</taxon>
        <taxon>Campylobacterales</taxon>
        <taxon>environmental samples</taxon>
    </lineage>
</organism>
<dbReference type="InterPro" id="IPR006140">
    <property type="entry name" value="D-isomer_DH_NAD-bd"/>
</dbReference>
<dbReference type="AlphaFoldDB" id="A0A6S6SD84"/>
<name>A0A6S6SD84_9BACT</name>
<gene>
    <name evidence="7" type="ORF">HELGO_WM10987</name>
</gene>
<dbReference type="GO" id="GO:0004617">
    <property type="term" value="F:phosphoglycerate dehydrogenase activity"/>
    <property type="evidence" value="ECO:0007669"/>
    <property type="project" value="UniProtKB-EC"/>
</dbReference>
<evidence type="ECO:0000256" key="2">
    <source>
        <dbReference type="ARBA" id="ARBA00023002"/>
    </source>
</evidence>
<dbReference type="PANTHER" id="PTHR43761">
    <property type="entry name" value="D-ISOMER SPECIFIC 2-HYDROXYACID DEHYDROGENASE FAMILY PROTEIN (AFU_ORTHOLOGUE AFUA_1G13630)"/>
    <property type="match status" value="1"/>
</dbReference>
<evidence type="ECO:0000259" key="5">
    <source>
        <dbReference type="Pfam" id="PF00389"/>
    </source>
</evidence>
<dbReference type="Gene3D" id="3.40.50.720">
    <property type="entry name" value="NAD(P)-binding Rossmann-like Domain"/>
    <property type="match status" value="2"/>
</dbReference>
<dbReference type="PROSITE" id="PS00671">
    <property type="entry name" value="D_2_HYDROXYACID_DH_3"/>
    <property type="match status" value="1"/>
</dbReference>
<dbReference type="SUPFAM" id="SSF51735">
    <property type="entry name" value="NAD(P)-binding Rossmann-fold domains"/>
    <property type="match status" value="1"/>
</dbReference>
<proteinExistence type="inferred from homology"/>
<dbReference type="InterPro" id="IPR006139">
    <property type="entry name" value="D-isomer_2_OHA_DH_cat_dom"/>
</dbReference>
<evidence type="ECO:0000256" key="1">
    <source>
        <dbReference type="ARBA" id="ARBA00005854"/>
    </source>
</evidence>
<protein>
    <submittedName>
        <fullName evidence="7">D-3-phosphoglycerate dehydrogenase (EC)</fullName>
        <ecNumber evidence="7">1.1.1.95</ecNumber>
    </submittedName>
</protein>
<feature type="domain" description="D-isomer specific 2-hydroxyacid dehydrogenase catalytic" evidence="5">
    <location>
        <begin position="16"/>
        <end position="308"/>
    </location>
</feature>
<evidence type="ECO:0000256" key="3">
    <source>
        <dbReference type="ARBA" id="ARBA00023027"/>
    </source>
</evidence>
<dbReference type="Pfam" id="PF02826">
    <property type="entry name" value="2-Hacid_dh_C"/>
    <property type="match status" value="1"/>
</dbReference>
<evidence type="ECO:0000259" key="6">
    <source>
        <dbReference type="Pfam" id="PF02826"/>
    </source>
</evidence>
<dbReference type="InterPro" id="IPR036291">
    <property type="entry name" value="NAD(P)-bd_dom_sf"/>
</dbReference>
<accession>A0A6S6SD84</accession>
<sequence length="309" mass="34085">MKIVVLDAKTLGSDISLDGLKEFGEVVTYETTSKEQTQSRVKDADIILTNKVVITKEIMSNSSFKLICETATGTDNIDLIAARELGIEVKNVAGYSTNSVVQMTFSLALYLLGKMKFYDEFVKSANWAKSGIFTNIDKPFNEISGKTWGIIGLGNIGKKVASIAECFGCNIQYYSTSGKNSNSEYKQVSLDELMSSSDIISIHAPMNENTNNLITSKELNKMHEKSILLNLGRGGIVNEDDLACVLDEKEIYAGLDVTKVEPLPLSSPLYSVKKNQDRLVITPHIAWASVEARTKLMELTLENIREFLG</sequence>
<evidence type="ECO:0000313" key="7">
    <source>
        <dbReference type="EMBL" id="CAA6800778.1"/>
    </source>
</evidence>
<dbReference type="EC" id="1.1.1.95" evidence="7"/>
<dbReference type="EMBL" id="CACVAW010000004">
    <property type="protein sequence ID" value="CAA6800778.1"/>
    <property type="molecule type" value="Genomic_DNA"/>
</dbReference>
<dbReference type="InterPro" id="IPR050418">
    <property type="entry name" value="D-iso_2-hydroxyacid_DH_PdxB"/>
</dbReference>
<dbReference type="NCBIfam" id="NF006263">
    <property type="entry name" value="PRK08410.1"/>
    <property type="match status" value="1"/>
</dbReference>
<dbReference type="Pfam" id="PF00389">
    <property type="entry name" value="2-Hacid_dh"/>
    <property type="match status" value="1"/>
</dbReference>
<feature type="domain" description="D-isomer specific 2-hydroxyacid dehydrogenase NAD-binding" evidence="6">
    <location>
        <begin position="106"/>
        <end position="286"/>
    </location>
</feature>
<dbReference type="GO" id="GO:0051287">
    <property type="term" value="F:NAD binding"/>
    <property type="evidence" value="ECO:0007669"/>
    <property type="project" value="InterPro"/>
</dbReference>
<reference evidence="7" key="1">
    <citation type="submission" date="2020-01" db="EMBL/GenBank/DDBJ databases">
        <authorList>
            <person name="Meier V. D."/>
            <person name="Meier V D."/>
        </authorList>
    </citation>
    <scope>NUCLEOTIDE SEQUENCE</scope>
    <source>
        <strain evidence="7">HLG_WM_MAG_12</strain>
    </source>
</reference>